<dbReference type="AlphaFoldDB" id="A0AAU9UXC7"/>
<gene>
    <name evidence="1" type="ORF">EEDITHA_LOCUS18235</name>
</gene>
<sequence length="74" mass="8584">MSPHLPLRKEQFGFRSSNSTMLQLARVVNHLASELNNRRCTVRVFLDMEKVFDRVWHAGLLAKLSNTTHRPPRA</sequence>
<keyword evidence="2" id="KW-1185">Reference proteome</keyword>
<evidence type="ECO:0000313" key="2">
    <source>
        <dbReference type="Proteomes" id="UP001153954"/>
    </source>
</evidence>
<dbReference type="Proteomes" id="UP001153954">
    <property type="component" value="Unassembled WGS sequence"/>
</dbReference>
<dbReference type="EMBL" id="CAKOGL010000026">
    <property type="protein sequence ID" value="CAH2103767.1"/>
    <property type="molecule type" value="Genomic_DNA"/>
</dbReference>
<comment type="caution">
    <text evidence="1">The sequence shown here is derived from an EMBL/GenBank/DDBJ whole genome shotgun (WGS) entry which is preliminary data.</text>
</comment>
<organism evidence="1 2">
    <name type="scientific">Euphydryas editha</name>
    <name type="common">Edith's checkerspot</name>
    <dbReference type="NCBI Taxonomy" id="104508"/>
    <lineage>
        <taxon>Eukaryota</taxon>
        <taxon>Metazoa</taxon>
        <taxon>Ecdysozoa</taxon>
        <taxon>Arthropoda</taxon>
        <taxon>Hexapoda</taxon>
        <taxon>Insecta</taxon>
        <taxon>Pterygota</taxon>
        <taxon>Neoptera</taxon>
        <taxon>Endopterygota</taxon>
        <taxon>Lepidoptera</taxon>
        <taxon>Glossata</taxon>
        <taxon>Ditrysia</taxon>
        <taxon>Papilionoidea</taxon>
        <taxon>Nymphalidae</taxon>
        <taxon>Nymphalinae</taxon>
        <taxon>Euphydryas</taxon>
    </lineage>
</organism>
<accession>A0AAU9UXC7</accession>
<protein>
    <recommendedName>
        <fullName evidence="3">Reverse transcriptase domain-containing protein</fullName>
    </recommendedName>
</protein>
<proteinExistence type="predicted"/>
<evidence type="ECO:0008006" key="3">
    <source>
        <dbReference type="Google" id="ProtNLM"/>
    </source>
</evidence>
<evidence type="ECO:0000313" key="1">
    <source>
        <dbReference type="EMBL" id="CAH2103767.1"/>
    </source>
</evidence>
<name>A0AAU9UXC7_EUPED</name>
<reference evidence="1" key="1">
    <citation type="submission" date="2022-03" db="EMBL/GenBank/DDBJ databases">
        <authorList>
            <person name="Tunstrom K."/>
        </authorList>
    </citation>
    <scope>NUCLEOTIDE SEQUENCE</scope>
</reference>